<name>A0A0V0QSS4_PSEPJ</name>
<keyword evidence="2" id="KW-0812">Transmembrane</keyword>
<keyword evidence="2" id="KW-0472">Membrane</keyword>
<comment type="caution">
    <text evidence="3">The sequence shown here is derived from an EMBL/GenBank/DDBJ whole genome shotgun (WGS) entry which is preliminary data.</text>
</comment>
<proteinExistence type="predicted"/>
<keyword evidence="4" id="KW-1185">Reference proteome</keyword>
<feature type="transmembrane region" description="Helical" evidence="2">
    <location>
        <begin position="74"/>
        <end position="93"/>
    </location>
</feature>
<accession>A0A0V0QSS4</accession>
<protein>
    <recommendedName>
        <fullName evidence="5">Transmembrane protein</fullName>
    </recommendedName>
</protein>
<sequence>MLKITKTLKSVTKQQSLNTQLKRNTIFNERNKYYFSRDNDKKNRDQDEQKYEGINLGKQNELNEEQKEKKETKLVLNFLISFGLFIGTSMYAANIKQKQIDQQKKDEKNEKQGTNQEEQNQIEENKEVPANEFQKLIDKYQSVRKVSQNNNQENNKN</sequence>
<dbReference type="EMBL" id="LDAU01000109">
    <property type="protein sequence ID" value="KRX05401.1"/>
    <property type="molecule type" value="Genomic_DNA"/>
</dbReference>
<dbReference type="Proteomes" id="UP000054937">
    <property type="component" value="Unassembled WGS sequence"/>
</dbReference>
<organism evidence="3 4">
    <name type="scientific">Pseudocohnilembus persalinus</name>
    <name type="common">Ciliate</name>
    <dbReference type="NCBI Taxonomy" id="266149"/>
    <lineage>
        <taxon>Eukaryota</taxon>
        <taxon>Sar</taxon>
        <taxon>Alveolata</taxon>
        <taxon>Ciliophora</taxon>
        <taxon>Intramacronucleata</taxon>
        <taxon>Oligohymenophorea</taxon>
        <taxon>Scuticociliatia</taxon>
        <taxon>Philasterida</taxon>
        <taxon>Pseudocohnilembidae</taxon>
        <taxon>Pseudocohnilembus</taxon>
    </lineage>
</organism>
<evidence type="ECO:0008006" key="5">
    <source>
        <dbReference type="Google" id="ProtNLM"/>
    </source>
</evidence>
<reference evidence="3 4" key="1">
    <citation type="journal article" date="2015" name="Sci. Rep.">
        <title>Genome of the facultative scuticociliatosis pathogen Pseudocohnilembus persalinus provides insight into its virulence through horizontal gene transfer.</title>
        <authorList>
            <person name="Xiong J."/>
            <person name="Wang G."/>
            <person name="Cheng J."/>
            <person name="Tian M."/>
            <person name="Pan X."/>
            <person name="Warren A."/>
            <person name="Jiang C."/>
            <person name="Yuan D."/>
            <person name="Miao W."/>
        </authorList>
    </citation>
    <scope>NUCLEOTIDE SEQUENCE [LARGE SCALE GENOMIC DNA]</scope>
    <source>
        <strain evidence="3">36N120E</strain>
    </source>
</reference>
<evidence type="ECO:0000256" key="1">
    <source>
        <dbReference type="SAM" id="MobiDB-lite"/>
    </source>
</evidence>
<evidence type="ECO:0000256" key="2">
    <source>
        <dbReference type="SAM" id="Phobius"/>
    </source>
</evidence>
<feature type="compositionally biased region" description="Basic and acidic residues" evidence="1">
    <location>
        <begin position="98"/>
        <end position="111"/>
    </location>
</feature>
<feature type="region of interest" description="Disordered" evidence="1">
    <location>
        <begin position="32"/>
        <end position="68"/>
    </location>
</feature>
<feature type="compositionally biased region" description="Basic and acidic residues" evidence="1">
    <location>
        <begin position="32"/>
        <end position="51"/>
    </location>
</feature>
<feature type="region of interest" description="Disordered" evidence="1">
    <location>
        <begin position="98"/>
        <end position="134"/>
    </location>
</feature>
<evidence type="ECO:0000313" key="4">
    <source>
        <dbReference type="Proteomes" id="UP000054937"/>
    </source>
</evidence>
<gene>
    <name evidence="3" type="ORF">PPERSA_00702</name>
</gene>
<dbReference type="AlphaFoldDB" id="A0A0V0QSS4"/>
<keyword evidence="2" id="KW-1133">Transmembrane helix</keyword>
<evidence type="ECO:0000313" key="3">
    <source>
        <dbReference type="EMBL" id="KRX05401.1"/>
    </source>
</evidence>
<dbReference type="InParanoid" id="A0A0V0QSS4"/>